<dbReference type="PANTHER" id="PTHR33166">
    <property type="entry name" value="GAG_P30 DOMAIN-CONTAINING PROTEIN"/>
    <property type="match status" value="1"/>
</dbReference>
<dbReference type="GO" id="GO:0008270">
    <property type="term" value="F:zinc ion binding"/>
    <property type="evidence" value="ECO:0007669"/>
    <property type="project" value="UniProtKB-KW"/>
</dbReference>
<keyword evidence="1" id="KW-0862">Zinc</keyword>
<reference evidence="4 5" key="1">
    <citation type="submission" date="2019-01" db="EMBL/GenBank/DDBJ databases">
        <authorList>
            <person name="Alioto T."/>
            <person name="Alioto T."/>
        </authorList>
    </citation>
    <scope>NUCLEOTIDE SEQUENCE [LARGE SCALE GENOMIC DNA]</scope>
</reference>
<feature type="compositionally biased region" description="Basic and acidic residues" evidence="2">
    <location>
        <begin position="135"/>
        <end position="149"/>
    </location>
</feature>
<evidence type="ECO:0000313" key="5">
    <source>
        <dbReference type="Proteomes" id="UP000386466"/>
    </source>
</evidence>
<dbReference type="SUPFAM" id="SSF57756">
    <property type="entry name" value="Retrovirus zinc finger-like domains"/>
    <property type="match status" value="1"/>
</dbReference>
<dbReference type="GO" id="GO:0019068">
    <property type="term" value="P:virion assembly"/>
    <property type="evidence" value="ECO:0007669"/>
    <property type="project" value="InterPro"/>
</dbReference>
<dbReference type="Proteomes" id="UP000386466">
    <property type="component" value="Unassembled WGS sequence"/>
</dbReference>
<keyword evidence="5" id="KW-1185">Reference proteome</keyword>
<dbReference type="EMBL" id="CAAGRJ010034232">
    <property type="protein sequence ID" value="VFV43571.1"/>
    <property type="molecule type" value="Genomic_DNA"/>
</dbReference>
<protein>
    <submittedName>
        <fullName evidence="4">Gag protein</fullName>
    </submittedName>
</protein>
<dbReference type="GO" id="GO:0003676">
    <property type="term" value="F:nucleic acid binding"/>
    <property type="evidence" value="ECO:0007669"/>
    <property type="project" value="InterPro"/>
</dbReference>
<proteinExistence type="predicted"/>
<dbReference type="InterPro" id="IPR003036">
    <property type="entry name" value="Gag_P30"/>
</dbReference>
<dbReference type="Gene3D" id="1.10.375.10">
    <property type="entry name" value="Human Immunodeficiency Virus Type 1 Capsid Protein"/>
    <property type="match status" value="1"/>
</dbReference>
<evidence type="ECO:0000256" key="2">
    <source>
        <dbReference type="SAM" id="MobiDB-lite"/>
    </source>
</evidence>
<keyword evidence="1" id="KW-0863">Zinc-finger</keyword>
<evidence type="ECO:0000256" key="1">
    <source>
        <dbReference type="PROSITE-ProRule" id="PRU00047"/>
    </source>
</evidence>
<evidence type="ECO:0000313" key="4">
    <source>
        <dbReference type="EMBL" id="VFV43571.1"/>
    </source>
</evidence>
<evidence type="ECO:0000259" key="3">
    <source>
        <dbReference type="PROSITE" id="PS50158"/>
    </source>
</evidence>
<feature type="region of interest" description="Disordered" evidence="2">
    <location>
        <begin position="129"/>
        <end position="153"/>
    </location>
</feature>
<dbReference type="InterPro" id="IPR036875">
    <property type="entry name" value="Znf_CCHC_sf"/>
</dbReference>
<dbReference type="Pfam" id="PF00098">
    <property type="entry name" value="zf-CCHC"/>
    <property type="match status" value="1"/>
</dbReference>
<dbReference type="Pfam" id="PF02093">
    <property type="entry name" value="Gag_p30"/>
    <property type="match status" value="1"/>
</dbReference>
<gene>
    <name evidence="4" type="ORF">LYPA_23C020866</name>
</gene>
<accession>A0A485PAE9</accession>
<dbReference type="InterPro" id="IPR050462">
    <property type="entry name" value="Retroviral_Gag-Pol_poly"/>
</dbReference>
<keyword evidence="1" id="KW-0479">Metal-binding</keyword>
<name>A0A485PAE9_LYNPA</name>
<dbReference type="SMART" id="SM00343">
    <property type="entry name" value="ZnF_C2HC"/>
    <property type="match status" value="1"/>
</dbReference>
<dbReference type="Gene3D" id="4.10.60.10">
    <property type="entry name" value="Zinc finger, CCHC-type"/>
    <property type="match status" value="1"/>
</dbReference>
<sequence length="187" mass="21697">MTVSSSWQVLFTTEQRERIQVEARKSVLGEDRQPTQNPDLINAAFPLSLPTWDYNLAEGKERLRVYRQTLMAGLKAAVRKPTNLAKVYDVRQEKARRSNRLSDRQTRNLAKILLATTMDDPQEKRRYLKKLTSRTGKEDGPGPRRERPKLNKNQCAYCKEEGHWVKDCPNKRSKAPAKILEMEDLDD</sequence>
<dbReference type="InterPro" id="IPR001878">
    <property type="entry name" value="Znf_CCHC"/>
</dbReference>
<organism evidence="4 5">
    <name type="scientific">Lynx pardinus</name>
    <name type="common">Iberian lynx</name>
    <name type="synonym">Felis pardina</name>
    <dbReference type="NCBI Taxonomy" id="191816"/>
    <lineage>
        <taxon>Eukaryota</taxon>
        <taxon>Metazoa</taxon>
        <taxon>Chordata</taxon>
        <taxon>Craniata</taxon>
        <taxon>Vertebrata</taxon>
        <taxon>Euteleostomi</taxon>
        <taxon>Mammalia</taxon>
        <taxon>Eutheria</taxon>
        <taxon>Laurasiatheria</taxon>
        <taxon>Carnivora</taxon>
        <taxon>Feliformia</taxon>
        <taxon>Felidae</taxon>
        <taxon>Felinae</taxon>
        <taxon>Lynx</taxon>
    </lineage>
</organism>
<dbReference type="InterPro" id="IPR008919">
    <property type="entry name" value="Retrov_capsid_N"/>
</dbReference>
<dbReference type="SUPFAM" id="SSF47943">
    <property type="entry name" value="Retrovirus capsid protein, N-terminal core domain"/>
    <property type="match status" value="1"/>
</dbReference>
<dbReference type="PROSITE" id="PS50158">
    <property type="entry name" value="ZF_CCHC"/>
    <property type="match status" value="1"/>
</dbReference>
<feature type="domain" description="CCHC-type" evidence="3">
    <location>
        <begin position="155"/>
        <end position="170"/>
    </location>
</feature>
<dbReference type="AlphaFoldDB" id="A0A485PAE9"/>